<dbReference type="EMBL" id="CP109441">
    <property type="protein sequence ID" value="WUV51484.1"/>
    <property type="molecule type" value="Genomic_DNA"/>
</dbReference>
<evidence type="ECO:0000313" key="1">
    <source>
        <dbReference type="EMBL" id="WUV51484.1"/>
    </source>
</evidence>
<reference evidence="1" key="1">
    <citation type="submission" date="2022-10" db="EMBL/GenBank/DDBJ databases">
        <title>The complete genomes of actinobacterial strains from the NBC collection.</title>
        <authorList>
            <person name="Joergensen T.S."/>
            <person name="Alvarez Arevalo M."/>
            <person name="Sterndorff E.B."/>
            <person name="Faurdal D."/>
            <person name="Vuksanovic O."/>
            <person name="Mourched A.-S."/>
            <person name="Charusanti P."/>
            <person name="Shaw S."/>
            <person name="Blin K."/>
            <person name="Weber T."/>
        </authorList>
    </citation>
    <scope>NUCLEOTIDE SEQUENCE</scope>
    <source>
        <strain evidence="1">NBC_01482</strain>
    </source>
</reference>
<sequence>MSRQDLVTVCDHLRDGRRRRVDAVVGLCLVEGVDGVGNSVWGEAYAQPIVERAE</sequence>
<proteinExistence type="predicted"/>
<keyword evidence="2" id="KW-1185">Reference proteome</keyword>
<gene>
    <name evidence="1" type="ORF">OG563_37455</name>
</gene>
<protein>
    <submittedName>
        <fullName evidence="1">Uncharacterized protein</fullName>
    </submittedName>
</protein>
<dbReference type="Proteomes" id="UP001432062">
    <property type="component" value="Chromosome"/>
</dbReference>
<evidence type="ECO:0000313" key="2">
    <source>
        <dbReference type="Proteomes" id="UP001432062"/>
    </source>
</evidence>
<name>A0ABZ1ZC41_9NOCA</name>
<dbReference type="RefSeq" id="WP_329416333.1">
    <property type="nucleotide sequence ID" value="NZ_CP109441.1"/>
</dbReference>
<accession>A0ABZ1ZC41</accession>
<organism evidence="1 2">
    <name type="scientific">Nocardia vinacea</name>
    <dbReference type="NCBI Taxonomy" id="96468"/>
    <lineage>
        <taxon>Bacteria</taxon>
        <taxon>Bacillati</taxon>
        <taxon>Actinomycetota</taxon>
        <taxon>Actinomycetes</taxon>
        <taxon>Mycobacteriales</taxon>
        <taxon>Nocardiaceae</taxon>
        <taxon>Nocardia</taxon>
    </lineage>
</organism>